<keyword evidence="6" id="KW-0325">Glycoprotein</keyword>
<evidence type="ECO:0000256" key="3">
    <source>
        <dbReference type="ARBA" id="ARBA00022729"/>
    </source>
</evidence>
<keyword evidence="10" id="KW-1185">Reference proteome</keyword>
<organism evidence="9 10">
    <name type="scientific">Paralvinella palmiformis</name>
    <dbReference type="NCBI Taxonomy" id="53620"/>
    <lineage>
        <taxon>Eukaryota</taxon>
        <taxon>Metazoa</taxon>
        <taxon>Spiralia</taxon>
        <taxon>Lophotrochozoa</taxon>
        <taxon>Annelida</taxon>
        <taxon>Polychaeta</taxon>
        <taxon>Sedentaria</taxon>
        <taxon>Canalipalpata</taxon>
        <taxon>Terebellida</taxon>
        <taxon>Terebelliformia</taxon>
        <taxon>Alvinellidae</taxon>
        <taxon>Paralvinella</taxon>
    </lineage>
</organism>
<dbReference type="Proteomes" id="UP001208570">
    <property type="component" value="Unassembled WGS sequence"/>
</dbReference>
<keyword evidence="2" id="KW-0964">Secreted</keyword>
<reference evidence="9" key="1">
    <citation type="journal article" date="2023" name="Mol. Biol. Evol.">
        <title>Third-Generation Sequencing Reveals the Adaptive Role of the Epigenome in Three Deep-Sea Polychaetes.</title>
        <authorList>
            <person name="Perez M."/>
            <person name="Aroh O."/>
            <person name="Sun Y."/>
            <person name="Lan Y."/>
            <person name="Juniper S.K."/>
            <person name="Young C.R."/>
            <person name="Angers B."/>
            <person name="Qian P.Y."/>
        </authorList>
    </citation>
    <scope>NUCLEOTIDE SEQUENCE</scope>
    <source>
        <strain evidence="9">P08H-3</strain>
    </source>
</reference>
<evidence type="ECO:0000313" key="9">
    <source>
        <dbReference type="EMBL" id="KAK2167607.1"/>
    </source>
</evidence>
<keyword evidence="4" id="KW-0106">Calcium</keyword>
<evidence type="ECO:0000256" key="2">
    <source>
        <dbReference type="ARBA" id="ARBA00022525"/>
    </source>
</evidence>
<dbReference type="GO" id="GO:0050840">
    <property type="term" value="F:extracellular matrix binding"/>
    <property type="evidence" value="ECO:0007669"/>
    <property type="project" value="TreeGrafter"/>
</dbReference>
<keyword evidence="3 7" id="KW-0732">Signal</keyword>
<dbReference type="PANTHER" id="PTHR13866">
    <property type="entry name" value="SPARC OSTEONECTIN"/>
    <property type="match status" value="1"/>
</dbReference>
<name>A0AAD9KA93_9ANNE</name>
<accession>A0AAD9KA93</accession>
<dbReference type="Pfam" id="PF10591">
    <property type="entry name" value="SPARC_Ca_bdg"/>
    <property type="match status" value="1"/>
</dbReference>
<dbReference type="InterPro" id="IPR019577">
    <property type="entry name" value="SPARC/Testican_Ca-bd-dom"/>
</dbReference>
<dbReference type="Gene3D" id="3.30.60.30">
    <property type="match status" value="1"/>
</dbReference>
<evidence type="ECO:0000256" key="6">
    <source>
        <dbReference type="ARBA" id="ARBA00023180"/>
    </source>
</evidence>
<feature type="signal peptide" evidence="7">
    <location>
        <begin position="1"/>
        <end position="16"/>
    </location>
</feature>
<proteinExistence type="predicted"/>
<protein>
    <recommendedName>
        <fullName evidence="8">Kazal-like domain-containing protein</fullName>
    </recommendedName>
</protein>
<dbReference type="GO" id="GO:0005509">
    <property type="term" value="F:calcium ion binding"/>
    <property type="evidence" value="ECO:0007669"/>
    <property type="project" value="InterPro"/>
</dbReference>
<evidence type="ECO:0000256" key="1">
    <source>
        <dbReference type="ARBA" id="ARBA00004613"/>
    </source>
</evidence>
<dbReference type="Gene3D" id="1.10.238.10">
    <property type="entry name" value="EF-hand"/>
    <property type="match status" value="1"/>
</dbReference>
<keyword evidence="5" id="KW-1015">Disulfide bond</keyword>
<evidence type="ECO:0000256" key="7">
    <source>
        <dbReference type="SAM" id="SignalP"/>
    </source>
</evidence>
<dbReference type="SUPFAM" id="SSF100895">
    <property type="entry name" value="Kazal-type serine protease inhibitors"/>
    <property type="match status" value="1"/>
</dbReference>
<dbReference type="InterPro" id="IPR011992">
    <property type="entry name" value="EF-hand-dom_pair"/>
</dbReference>
<dbReference type="PROSITE" id="PS00018">
    <property type="entry name" value="EF_HAND_1"/>
    <property type="match status" value="1"/>
</dbReference>
<evidence type="ECO:0000259" key="8">
    <source>
        <dbReference type="PROSITE" id="PS51465"/>
    </source>
</evidence>
<sequence>MKIFVLTVLLIGGVMSKTLKDDDFDDEENEVQGGYENMIKDPCSKKVCGLGKECDLDEDNKPICVCTRKCALEEDPRAKVCSTMNVTFESECELYRQKCLCRRNQQGCTDRENRRGHLDYFGECKEIPQCKDWELEEYPIRMRQWLYLVMEELANRRDLQGQALKLAQEAKTKHNKKWVIPVIWKFCDLDKSMDKMISTRELLPISAPLKPLEHCTGPFLESCDKDGSGDITLSEWGQCLGLESDDIEDMCETLRTPSQ</sequence>
<comment type="subcellular location">
    <subcellularLocation>
        <location evidence="1">Secreted</location>
    </subcellularLocation>
</comment>
<evidence type="ECO:0000256" key="5">
    <source>
        <dbReference type="ARBA" id="ARBA00023157"/>
    </source>
</evidence>
<dbReference type="EMBL" id="JAODUP010000026">
    <property type="protein sequence ID" value="KAK2167607.1"/>
    <property type="molecule type" value="Genomic_DNA"/>
</dbReference>
<dbReference type="GO" id="GO:0005518">
    <property type="term" value="F:collagen binding"/>
    <property type="evidence" value="ECO:0007669"/>
    <property type="project" value="TreeGrafter"/>
</dbReference>
<dbReference type="SUPFAM" id="SSF47473">
    <property type="entry name" value="EF-hand"/>
    <property type="match status" value="1"/>
</dbReference>
<dbReference type="AlphaFoldDB" id="A0AAD9KA93"/>
<dbReference type="InterPro" id="IPR002350">
    <property type="entry name" value="Kazal_dom"/>
</dbReference>
<feature type="domain" description="Kazal-like" evidence="8">
    <location>
        <begin position="65"/>
        <end position="126"/>
    </location>
</feature>
<dbReference type="InterPro" id="IPR018247">
    <property type="entry name" value="EF_Hand_1_Ca_BS"/>
</dbReference>
<dbReference type="GO" id="GO:0005615">
    <property type="term" value="C:extracellular space"/>
    <property type="evidence" value="ECO:0007669"/>
    <property type="project" value="TreeGrafter"/>
</dbReference>
<gene>
    <name evidence="9" type="ORF">LSH36_26g12016</name>
</gene>
<feature type="chain" id="PRO_5042036376" description="Kazal-like domain-containing protein" evidence="7">
    <location>
        <begin position="17"/>
        <end position="259"/>
    </location>
</feature>
<dbReference type="PANTHER" id="PTHR13866:SF14">
    <property type="entry name" value="BM-40"/>
    <property type="match status" value="1"/>
</dbReference>
<dbReference type="InterPro" id="IPR036058">
    <property type="entry name" value="Kazal_dom_sf"/>
</dbReference>
<comment type="caution">
    <text evidence="9">The sequence shown here is derived from an EMBL/GenBank/DDBJ whole genome shotgun (WGS) entry which is preliminary data.</text>
</comment>
<dbReference type="PROSITE" id="PS51465">
    <property type="entry name" value="KAZAL_2"/>
    <property type="match status" value="1"/>
</dbReference>
<evidence type="ECO:0000256" key="4">
    <source>
        <dbReference type="ARBA" id="ARBA00022837"/>
    </source>
</evidence>
<evidence type="ECO:0000313" key="10">
    <source>
        <dbReference type="Proteomes" id="UP001208570"/>
    </source>
</evidence>